<keyword evidence="4" id="KW-1185">Reference proteome</keyword>
<dbReference type="AlphaFoldDB" id="A0A0D2JE78"/>
<gene>
    <name evidence="3" type="ORF">J120_00010</name>
</gene>
<evidence type="ECO:0000256" key="2">
    <source>
        <dbReference type="SAM" id="SignalP"/>
    </source>
</evidence>
<protein>
    <submittedName>
        <fullName evidence="3">Uncharacterized protein</fullName>
    </submittedName>
</protein>
<name>A0A0D2JE78_9BACT</name>
<dbReference type="Proteomes" id="UP000032214">
    <property type="component" value="Unassembled WGS sequence"/>
</dbReference>
<keyword evidence="1" id="KW-0812">Transmembrane</keyword>
<feature type="transmembrane region" description="Helical" evidence="1">
    <location>
        <begin position="56"/>
        <end position="75"/>
    </location>
</feature>
<dbReference type="EMBL" id="ARQD01000001">
    <property type="protein sequence ID" value="KIX85361.1"/>
    <property type="molecule type" value="Genomic_DNA"/>
</dbReference>
<feature type="signal peptide" evidence="2">
    <location>
        <begin position="1"/>
        <end position="21"/>
    </location>
</feature>
<keyword evidence="1" id="KW-0472">Membrane</keyword>
<evidence type="ECO:0000256" key="1">
    <source>
        <dbReference type="SAM" id="Phobius"/>
    </source>
</evidence>
<reference evidence="3 4" key="1">
    <citation type="journal article" date="2013" name="Proc. Natl. Acad. Sci. U.S.A.">
        <title>Candidate phylum TM6 genome recovered from a hospital sink biofilm provides genomic insights into this uncultivated phylum.</title>
        <authorList>
            <person name="McLean J.S."/>
            <person name="Lombardo M.J."/>
            <person name="Badger J.H."/>
            <person name="Edlund A."/>
            <person name="Novotny M."/>
            <person name="Yee-Greenbaum J."/>
            <person name="Vyahhi N."/>
            <person name="Hall A.P."/>
            <person name="Yang Y."/>
            <person name="Dupont C.L."/>
            <person name="Ziegler M.G."/>
            <person name="Chitsaz H."/>
            <person name="Allen A.E."/>
            <person name="Yooseph S."/>
            <person name="Tesler G."/>
            <person name="Pevzner P.A."/>
            <person name="Friedman R.M."/>
            <person name="Nealson K.H."/>
            <person name="Venter J.C."/>
            <person name="Lasken R.S."/>
        </authorList>
    </citation>
    <scope>NUCLEOTIDE SEQUENCE [LARGE SCALE GENOMIC DNA]</scope>
    <source>
        <strain evidence="3 4">TM6SC1</strain>
    </source>
</reference>
<evidence type="ECO:0000313" key="3">
    <source>
        <dbReference type="EMBL" id="KIX85361.1"/>
    </source>
</evidence>
<feature type="chain" id="PRO_5002244880" evidence="2">
    <location>
        <begin position="22"/>
        <end position="103"/>
    </location>
</feature>
<keyword evidence="2" id="KW-0732">Signal</keyword>
<dbReference type="STRING" id="1306947.J120_00010"/>
<accession>A0A0D2JE78</accession>
<proteinExistence type="predicted"/>
<evidence type="ECO:0000313" key="4">
    <source>
        <dbReference type="Proteomes" id="UP000032214"/>
    </source>
</evidence>
<keyword evidence="1" id="KW-1133">Transmembrane helix</keyword>
<sequence length="103" mass="12148">MIRTILLSISMLFFSNFLVCNDVTTLNIPVKKHLPLIKKKVKISETKKHQELFEKFVLILGSGFIGYKLSWMYIYSHLLLNKNMLLRNQVSKNKMLLKTYKIN</sequence>
<comment type="caution">
    <text evidence="3">The sequence shown here is derived from an EMBL/GenBank/DDBJ whole genome shotgun (WGS) entry which is preliminary data.</text>
</comment>
<organism evidence="3 4">
    <name type="scientific">candidate division TM6 bacterium JCVI TM6SC1</name>
    <dbReference type="NCBI Taxonomy" id="1306947"/>
    <lineage>
        <taxon>Bacteria</taxon>
        <taxon>Candidatus Babelota</taxon>
        <taxon>Vermiphilus</taxon>
    </lineage>
</organism>